<reference evidence="7 8" key="1">
    <citation type="submission" date="2024-10" db="EMBL/GenBank/DDBJ databases">
        <title>The Natural Products Discovery Center: Release of the First 8490 Sequenced Strains for Exploring Actinobacteria Biosynthetic Diversity.</title>
        <authorList>
            <person name="Kalkreuter E."/>
            <person name="Kautsar S.A."/>
            <person name="Yang D."/>
            <person name="Bader C.D."/>
            <person name="Teijaro C.N."/>
            <person name="Fluegel L."/>
            <person name="Davis C.M."/>
            <person name="Simpson J.R."/>
            <person name="Lauterbach L."/>
            <person name="Steele A.D."/>
            <person name="Gui C."/>
            <person name="Meng S."/>
            <person name="Li G."/>
            <person name="Viehrig K."/>
            <person name="Ye F."/>
            <person name="Su P."/>
            <person name="Kiefer A.F."/>
            <person name="Nichols A."/>
            <person name="Cepeda A.J."/>
            <person name="Yan W."/>
            <person name="Fan B."/>
            <person name="Jiang Y."/>
            <person name="Adhikari A."/>
            <person name="Zheng C.-J."/>
            <person name="Schuster L."/>
            <person name="Cowan T.M."/>
            <person name="Smanski M.J."/>
            <person name="Chevrette M.G."/>
            <person name="De Carvalho L.P.S."/>
            <person name="Shen B."/>
        </authorList>
    </citation>
    <scope>NUCLEOTIDE SEQUENCE [LARGE SCALE GENOMIC DNA]</scope>
    <source>
        <strain evidence="7 8">NPDC012540</strain>
    </source>
</reference>
<gene>
    <name evidence="7" type="ORF">ACFY8O_33550</name>
</gene>
<evidence type="ECO:0000256" key="1">
    <source>
        <dbReference type="ARBA" id="ARBA00022450"/>
    </source>
</evidence>
<keyword evidence="2" id="KW-0597">Phosphoprotein</keyword>
<dbReference type="SMART" id="SM00822">
    <property type="entry name" value="PKS_KR"/>
    <property type="match status" value="1"/>
</dbReference>
<evidence type="ECO:0000256" key="5">
    <source>
        <dbReference type="ARBA" id="ARBA00023268"/>
    </source>
</evidence>
<dbReference type="SUPFAM" id="SSF51735">
    <property type="entry name" value="NAD(P)-binding Rossmann-fold domains"/>
    <property type="match status" value="2"/>
</dbReference>
<dbReference type="InterPro" id="IPR041618">
    <property type="entry name" value="PKS_DE"/>
</dbReference>
<comment type="caution">
    <text evidence="7">The sequence shown here is derived from an EMBL/GenBank/DDBJ whole genome shotgun (WGS) entry which is preliminary data.</text>
</comment>
<protein>
    <submittedName>
        <fullName evidence="7">SDR family NAD(P)-dependent oxidoreductase</fullName>
    </submittedName>
</protein>
<dbReference type="Pfam" id="PF00550">
    <property type="entry name" value="PP-binding"/>
    <property type="match status" value="1"/>
</dbReference>
<keyword evidence="4" id="KW-0045">Antibiotic biosynthesis</keyword>
<dbReference type="Gene3D" id="6.10.140.1830">
    <property type="match status" value="1"/>
</dbReference>
<feature type="domain" description="Carrier" evidence="6">
    <location>
        <begin position="637"/>
        <end position="712"/>
    </location>
</feature>
<keyword evidence="1" id="KW-0596">Phosphopantetheine</keyword>
<dbReference type="Pfam" id="PF18369">
    <property type="entry name" value="PKS_DE"/>
    <property type="match status" value="1"/>
</dbReference>
<dbReference type="Gene3D" id="3.30.70.3290">
    <property type="match status" value="1"/>
</dbReference>
<organism evidence="7 8">
    <name type="scientific">Streptomyces argenteolus</name>
    <dbReference type="NCBI Taxonomy" id="67274"/>
    <lineage>
        <taxon>Bacteria</taxon>
        <taxon>Bacillati</taxon>
        <taxon>Actinomycetota</taxon>
        <taxon>Actinomycetes</taxon>
        <taxon>Kitasatosporales</taxon>
        <taxon>Streptomycetaceae</taxon>
        <taxon>Streptomyces</taxon>
    </lineage>
</organism>
<name>A0ABW6XGG1_9ACTN</name>
<dbReference type="Gene3D" id="1.10.1200.10">
    <property type="entry name" value="ACP-like"/>
    <property type="match status" value="1"/>
</dbReference>
<dbReference type="EMBL" id="JBIBEG010000018">
    <property type="protein sequence ID" value="MFF5900826.1"/>
    <property type="molecule type" value="Genomic_DNA"/>
</dbReference>
<evidence type="ECO:0000256" key="3">
    <source>
        <dbReference type="ARBA" id="ARBA00022679"/>
    </source>
</evidence>
<dbReference type="Pfam" id="PF08659">
    <property type="entry name" value="KR"/>
    <property type="match status" value="1"/>
</dbReference>
<evidence type="ECO:0000313" key="8">
    <source>
        <dbReference type="Proteomes" id="UP001602322"/>
    </source>
</evidence>
<dbReference type="CDD" id="cd08952">
    <property type="entry name" value="KR_1_SDR_x"/>
    <property type="match status" value="1"/>
</dbReference>
<dbReference type="InterPro" id="IPR020806">
    <property type="entry name" value="PKS_PP-bd"/>
</dbReference>
<dbReference type="SMART" id="SM00823">
    <property type="entry name" value="PKS_PP"/>
    <property type="match status" value="1"/>
</dbReference>
<dbReference type="Gene3D" id="3.40.366.10">
    <property type="entry name" value="Malonyl-Coenzyme A Acyl Carrier Protein, domain 2"/>
    <property type="match status" value="1"/>
</dbReference>
<keyword evidence="5" id="KW-0511">Multifunctional enzyme</keyword>
<dbReference type="PANTHER" id="PTHR43775">
    <property type="entry name" value="FATTY ACID SYNTHASE"/>
    <property type="match status" value="1"/>
</dbReference>
<dbReference type="SMART" id="SM01294">
    <property type="entry name" value="PKS_PP_betabranch"/>
    <property type="match status" value="1"/>
</dbReference>
<dbReference type="InterPro" id="IPR050091">
    <property type="entry name" value="PKS_NRPS_Biosynth_Enz"/>
</dbReference>
<dbReference type="Proteomes" id="UP001602322">
    <property type="component" value="Unassembled WGS sequence"/>
</dbReference>
<dbReference type="PANTHER" id="PTHR43775:SF51">
    <property type="entry name" value="INACTIVE PHENOLPHTHIOCEROL SYNTHESIS POLYKETIDE SYNTHASE TYPE I PKS1-RELATED"/>
    <property type="match status" value="1"/>
</dbReference>
<evidence type="ECO:0000256" key="4">
    <source>
        <dbReference type="ARBA" id="ARBA00023194"/>
    </source>
</evidence>
<dbReference type="Gene3D" id="3.40.50.720">
    <property type="entry name" value="NAD(P)-binding Rossmann-like Domain"/>
    <property type="match status" value="1"/>
</dbReference>
<dbReference type="PROSITE" id="PS50075">
    <property type="entry name" value="CARRIER"/>
    <property type="match status" value="1"/>
</dbReference>
<keyword evidence="3" id="KW-0808">Transferase</keyword>
<evidence type="ECO:0000259" key="6">
    <source>
        <dbReference type="PROSITE" id="PS50075"/>
    </source>
</evidence>
<dbReference type="InterPro" id="IPR057326">
    <property type="entry name" value="KR_dom"/>
</dbReference>
<keyword evidence="8" id="KW-1185">Reference proteome</keyword>
<dbReference type="InterPro" id="IPR009081">
    <property type="entry name" value="PP-bd_ACP"/>
</dbReference>
<dbReference type="RefSeq" id="WP_387909065.1">
    <property type="nucleotide sequence ID" value="NZ_JBIBEG010000018.1"/>
</dbReference>
<proteinExistence type="predicted"/>
<dbReference type="InterPro" id="IPR036291">
    <property type="entry name" value="NAD(P)-bd_dom_sf"/>
</dbReference>
<accession>A0ABW6XGG1</accession>
<dbReference type="InterPro" id="IPR036736">
    <property type="entry name" value="ACP-like_sf"/>
</dbReference>
<sequence length="788" mass="83180">MTEFVEVGPEAVLSGLVQGSGEGVVAVPSVRVGQGEVASFVRGLARLYARGAVVSWPGLRPGRRVALPTYAFNRQRYWLDAPVTSGQEHTSESDQAFWTAVEGEDMEVLARALGVDEEERQSPLREILPVLADWRRRSKERSNLGALCYEVNWRPLAEPAAQPTGTWLVITAGGTAATECVATLERQGLPVVTMDVSADMEGATDPGVLAGRLRAVVADTPVRGVLALVALAEGRSDAWPLAVTHALVRALGEADVPAPLWCVTQGAVAVAAEETRPGQAQVWGLGRVAALEHPERWGGLIDLPEELGPRDTARLGAVLAGTTGEDQVALRVGGLFARRLRRAPRAVTVDAGWTPRGTALVTGGTGALGTHVARWLARSGVEHLVLTSRRGREAPGAAALEAELIGMGVKVTIAACDVADRGELDALLGELAADGVRVTSVLHTAGVTQTSRIDETQAHDVTAISAGKADGARHLDEAFADTELDAFVLFASTAGVWGGAGQGAYGAANAYLDALAERRRTRGAVATSVAWGPWSEGGMAAQGDAEAHLRRRGVRALAPDTALTLLRHAIDQRVTCLTVADVDWEKFALSYTSARPSNLLSDIPEALRAQAAAEPAEDGAEELRRRLSGLSGADRQQALTELVRTHAAVVLGHTGIAAIEADKPFRDVGFDSLAAVQFRNRLTEATGLAVSATSIFDYPTPAELAEHLRSELGEGEPSEKSVLAEIDRLEGSLAAVAAHAAPSPDVLARLTALAERWSSDVPREATAEHLRSASRDEVFDFIENELGL</sequence>
<evidence type="ECO:0000313" key="7">
    <source>
        <dbReference type="EMBL" id="MFF5900826.1"/>
    </source>
</evidence>
<dbReference type="SUPFAM" id="SSF47336">
    <property type="entry name" value="ACP-like"/>
    <property type="match status" value="1"/>
</dbReference>
<evidence type="ECO:0000256" key="2">
    <source>
        <dbReference type="ARBA" id="ARBA00022553"/>
    </source>
</evidence>
<dbReference type="InterPro" id="IPR013968">
    <property type="entry name" value="PKS_KR"/>
</dbReference>
<dbReference type="InterPro" id="IPR001227">
    <property type="entry name" value="Ac_transferase_dom_sf"/>
</dbReference>